<feature type="compositionally biased region" description="Low complexity" evidence="1">
    <location>
        <begin position="56"/>
        <end position="65"/>
    </location>
</feature>
<evidence type="ECO:0000313" key="2">
    <source>
        <dbReference type="EMBL" id="SFO55274.1"/>
    </source>
</evidence>
<feature type="compositionally biased region" description="Polar residues" evidence="1">
    <location>
        <begin position="71"/>
        <end position="86"/>
    </location>
</feature>
<name>A0A1I5I3V0_9PSEU</name>
<feature type="compositionally biased region" description="Basic residues" evidence="1">
    <location>
        <begin position="235"/>
        <end position="252"/>
    </location>
</feature>
<feature type="compositionally biased region" description="Basic residues" evidence="1">
    <location>
        <begin position="261"/>
        <end position="274"/>
    </location>
</feature>
<organism evidence="2 3">
    <name type="scientific">Amycolatopsis rubida</name>
    <dbReference type="NCBI Taxonomy" id="112413"/>
    <lineage>
        <taxon>Bacteria</taxon>
        <taxon>Bacillati</taxon>
        <taxon>Actinomycetota</taxon>
        <taxon>Actinomycetes</taxon>
        <taxon>Pseudonocardiales</taxon>
        <taxon>Pseudonocardiaceae</taxon>
        <taxon>Amycolatopsis</taxon>
    </lineage>
</organism>
<feature type="region of interest" description="Disordered" evidence="1">
    <location>
        <begin position="1"/>
        <end position="283"/>
    </location>
</feature>
<sequence length="283" mass="30389">MATGRRACRRTAQSRPFLNSRVAARAYPAPHLATHPGTGSARLAERRIARRRHAPAHPASIPARAPRTKPHPSTNMRAPHQQTHLSTDMGRAPPQQRIPSAAMACPSPSDASQRGQRALRRTTHRAAGMHVPTPGDTSQPRHARPHCAMQPSAGSAPFADQCTAPQAPLPAPGNTSGTGSAPFAKQHLTPQARTPHTQRAATAQATRLRRSAHHPAETHSATRDSTSNAPSPKRASPRRHALSDPRRHRRTRPSPSTRLSRSTRGRHGATRASRRPAASGPPS</sequence>
<gene>
    <name evidence="2" type="ORF">SAMN05421854_102251</name>
</gene>
<feature type="compositionally biased region" description="Low complexity" evidence="1">
    <location>
        <begin position="191"/>
        <end position="206"/>
    </location>
</feature>
<accession>A0A1I5I3V0</accession>
<protein>
    <submittedName>
        <fullName evidence="2">Uncharacterized protein</fullName>
    </submittedName>
</protein>
<proteinExistence type="predicted"/>
<dbReference type="EMBL" id="FOWC01000002">
    <property type="protein sequence ID" value="SFO55274.1"/>
    <property type="molecule type" value="Genomic_DNA"/>
</dbReference>
<dbReference type="AlphaFoldDB" id="A0A1I5I3V0"/>
<reference evidence="2 3" key="1">
    <citation type="submission" date="2016-10" db="EMBL/GenBank/DDBJ databases">
        <authorList>
            <person name="de Groot N.N."/>
        </authorList>
    </citation>
    <scope>NUCLEOTIDE SEQUENCE [LARGE SCALE GENOMIC DNA]</scope>
    <source>
        <strain evidence="2 3">DSM 44637</strain>
    </source>
</reference>
<evidence type="ECO:0000313" key="3">
    <source>
        <dbReference type="Proteomes" id="UP000199137"/>
    </source>
</evidence>
<evidence type="ECO:0000256" key="1">
    <source>
        <dbReference type="SAM" id="MobiDB-lite"/>
    </source>
</evidence>
<dbReference type="Proteomes" id="UP000199137">
    <property type="component" value="Unassembled WGS sequence"/>
</dbReference>